<keyword evidence="2" id="KW-0819">tRNA processing</keyword>
<evidence type="ECO:0000313" key="6">
    <source>
        <dbReference type="RefSeq" id="XP_033817045.1"/>
    </source>
</evidence>
<dbReference type="InParanoid" id="A0A6P8SE75"/>
<accession>A0A6P8SE75</accession>
<dbReference type="CTD" id="283989"/>
<organism evidence="5 6">
    <name type="scientific">Geotrypetes seraphini</name>
    <name type="common">Gaboon caecilian</name>
    <name type="synonym">Caecilia seraphini</name>
    <dbReference type="NCBI Taxonomy" id="260995"/>
    <lineage>
        <taxon>Eukaryota</taxon>
        <taxon>Metazoa</taxon>
        <taxon>Chordata</taxon>
        <taxon>Craniata</taxon>
        <taxon>Vertebrata</taxon>
        <taxon>Euteleostomi</taxon>
        <taxon>Amphibia</taxon>
        <taxon>Gymnophiona</taxon>
        <taxon>Geotrypetes</taxon>
    </lineage>
</organism>
<dbReference type="RefSeq" id="XP_033817045.1">
    <property type="nucleotide sequence ID" value="XM_033961154.1"/>
</dbReference>
<dbReference type="InterPro" id="IPR024336">
    <property type="entry name" value="tRNA_splic_suSen54_N"/>
</dbReference>
<comment type="similarity">
    <text evidence="1">Belongs to the SEN54 family.</text>
</comment>
<dbReference type="GO" id="GO:0000214">
    <property type="term" value="C:tRNA-intron endonuclease complex"/>
    <property type="evidence" value="ECO:0007669"/>
    <property type="project" value="TreeGrafter"/>
</dbReference>
<dbReference type="Pfam" id="PF12928">
    <property type="entry name" value="tRNA_int_end_N2"/>
    <property type="match status" value="1"/>
</dbReference>
<keyword evidence="5" id="KW-1185">Reference proteome</keyword>
<keyword evidence="6" id="KW-0378">Hydrolase</keyword>
<evidence type="ECO:0000256" key="3">
    <source>
        <dbReference type="SAM" id="MobiDB-lite"/>
    </source>
</evidence>
<dbReference type="FunCoup" id="A0A6P8SE75">
    <property type="interactions" value="1202"/>
</dbReference>
<dbReference type="PANTHER" id="PTHR21027:SF1">
    <property type="entry name" value="TRNA-SPLICING ENDONUCLEASE SUBUNIT SEN54"/>
    <property type="match status" value="1"/>
</dbReference>
<reference evidence="6" key="1">
    <citation type="submission" date="2025-08" db="UniProtKB">
        <authorList>
            <consortium name="RefSeq"/>
        </authorList>
    </citation>
    <scope>IDENTIFICATION</scope>
</reference>
<gene>
    <name evidence="6" type="primary">TSEN54</name>
</gene>
<dbReference type="GeneID" id="117367983"/>
<dbReference type="Proteomes" id="UP000515159">
    <property type="component" value="Chromosome 10"/>
</dbReference>
<keyword evidence="6" id="KW-0540">Nuclease</keyword>
<feature type="region of interest" description="Disordered" evidence="3">
    <location>
        <begin position="245"/>
        <end position="348"/>
    </location>
</feature>
<dbReference type="PANTHER" id="PTHR21027">
    <property type="entry name" value="TRNA-SPLICING ENDONUCLEASE SUBUNIT SEN54"/>
    <property type="match status" value="1"/>
</dbReference>
<evidence type="ECO:0000259" key="4">
    <source>
        <dbReference type="Pfam" id="PF12928"/>
    </source>
</evidence>
<protein>
    <submittedName>
        <fullName evidence="6">tRNA-splicing endonuclease subunit Sen54 isoform X1</fullName>
    </submittedName>
</protein>
<dbReference type="GO" id="GO:0000379">
    <property type="term" value="P:tRNA-type intron splice site recognition and cleavage"/>
    <property type="evidence" value="ECO:0007669"/>
    <property type="project" value="TreeGrafter"/>
</dbReference>
<dbReference type="KEGG" id="gsh:117367983"/>
<dbReference type="InterPro" id="IPR024337">
    <property type="entry name" value="tRNA_splic_suSen54"/>
</dbReference>
<proteinExistence type="inferred from homology"/>
<evidence type="ECO:0000256" key="1">
    <source>
        <dbReference type="ARBA" id="ARBA00005736"/>
    </source>
</evidence>
<feature type="compositionally biased region" description="Polar residues" evidence="3">
    <location>
        <begin position="289"/>
        <end position="303"/>
    </location>
</feature>
<keyword evidence="6" id="KW-0255">Endonuclease</keyword>
<feature type="domain" description="tRNA-splicing endonuclease subunit Sen54 N-terminal" evidence="4">
    <location>
        <begin position="132"/>
        <end position="187"/>
    </location>
</feature>
<feature type="compositionally biased region" description="Basic and acidic residues" evidence="3">
    <location>
        <begin position="321"/>
        <end position="348"/>
    </location>
</feature>
<feature type="region of interest" description="Disordered" evidence="3">
    <location>
        <begin position="1"/>
        <end position="21"/>
    </location>
</feature>
<dbReference type="OrthoDB" id="408683at2759"/>
<evidence type="ECO:0000313" key="5">
    <source>
        <dbReference type="Proteomes" id="UP000515159"/>
    </source>
</evidence>
<dbReference type="AlphaFoldDB" id="A0A6P8SE75"/>
<dbReference type="GO" id="GO:0004519">
    <property type="term" value="F:endonuclease activity"/>
    <property type="evidence" value="ECO:0007669"/>
    <property type="project" value="UniProtKB-KW"/>
</dbReference>
<evidence type="ECO:0000256" key="2">
    <source>
        <dbReference type="ARBA" id="ARBA00022694"/>
    </source>
</evidence>
<sequence>MASSCLGSKAQHQPPPPPRSAAGRLETLLQQRLAGRTESCCQIQPRRAIGAARTHAGRELPCASPAVAQLSCTVLELGTAASLSVHMAPKNFFQIILKSRTKSCACAERRSGSCCQRSVWSAFLGAILFCSGNLVKAEWKPREGLVELRSPAGKFWQTMGFTEQGKQCLLPEEAVYMLECGSIQLFYRELPLSIQEAYERLLSHKTVTLLQYQVYSHLKRLGYIVMRFNPCSVLSPYERQLNLESHHQSSGRLNHKRKRSSSSRSKNREENQTKRIPANDEICGRVANNDGSQSQLTSEQNSDWTKKESEEQCPTNEEEQTQDRSCAKLSPKVRDRPQSRTEDHISSKSFKTVERSKWDFVKIAFPNCAFDCSQTLYPKPYKDLLPENIAGQELDVSYWRLRVNQQREKLSRREREQLERECRYKKSVNADRAVRQCCSWQEYKQLLEQRNQQRRSKRPPHLWNDVISPLVQSEKVSSSASLLEQISILRSSHILDGAARPQENTEVMKIDFDVYQADAAANFKKSSPGKPYVRMCVRRFEEQVPDLRAVKQLTYQSEDVPVVFALVDNGDIAFYAFKDFKLPTDMYH</sequence>
<name>A0A6P8SE75_GEOSA</name>